<dbReference type="InterPro" id="IPR000387">
    <property type="entry name" value="Tyr_Pase_dom"/>
</dbReference>
<evidence type="ECO:0000259" key="2">
    <source>
        <dbReference type="PROSITE" id="PS50055"/>
    </source>
</evidence>
<dbReference type="CDD" id="cd00047">
    <property type="entry name" value="PTPc"/>
    <property type="match status" value="1"/>
</dbReference>
<dbReference type="GO" id="GO:0004725">
    <property type="term" value="F:protein tyrosine phosphatase activity"/>
    <property type="evidence" value="ECO:0007669"/>
    <property type="project" value="InterPro"/>
</dbReference>
<reference evidence="4 5" key="1">
    <citation type="submission" date="2014-03" db="EMBL/GenBank/DDBJ databases">
        <title>Draft genome of the hookworm Oesophagostomum dentatum.</title>
        <authorList>
            <person name="Mitreva M."/>
        </authorList>
    </citation>
    <scope>NUCLEOTIDE SEQUENCE [LARGE SCALE GENOMIC DNA]</scope>
    <source>
        <strain evidence="4 5">OD-Hann</strain>
    </source>
</reference>
<feature type="non-terminal residue" evidence="4">
    <location>
        <position position="172"/>
    </location>
</feature>
<dbReference type="Gene3D" id="3.90.190.10">
    <property type="entry name" value="Protein tyrosine phosphatase superfamily"/>
    <property type="match status" value="1"/>
</dbReference>
<dbReference type="InterPro" id="IPR003595">
    <property type="entry name" value="Tyr_Pase_cat"/>
</dbReference>
<evidence type="ECO:0000259" key="3">
    <source>
        <dbReference type="PROSITE" id="PS50056"/>
    </source>
</evidence>
<gene>
    <name evidence="4" type="ORF">OESDEN_23827</name>
</gene>
<feature type="region of interest" description="Disordered" evidence="1">
    <location>
        <begin position="1"/>
        <end position="26"/>
    </location>
</feature>
<dbReference type="PROSITE" id="PS00383">
    <property type="entry name" value="TYR_PHOSPHATASE_1"/>
    <property type="match status" value="1"/>
</dbReference>
<dbReference type="PANTHER" id="PTHR19134:SF495">
    <property type="entry name" value="TYROSINE-PROTEIN PHOSPHATASE 69D"/>
    <property type="match status" value="1"/>
</dbReference>
<name>A0A0B1RTY5_OESDE</name>
<dbReference type="InterPro" id="IPR050348">
    <property type="entry name" value="Protein-Tyr_Phosphatase"/>
</dbReference>
<dbReference type="OrthoDB" id="6058203at2759"/>
<dbReference type="PRINTS" id="PR00700">
    <property type="entry name" value="PRTYPHPHTASE"/>
</dbReference>
<evidence type="ECO:0000256" key="1">
    <source>
        <dbReference type="SAM" id="MobiDB-lite"/>
    </source>
</evidence>
<sequence length="172" mass="19352">MSPGARSDIGSIESTPGSEYANVPSVRHSNGHAETSFVGLGNARRVVQYHFTNWNDYKAPECSTGLLRFLNRLRELPEFNEFPVVIHCSAGVGRTGTFIAIDSMLDQCAAEGKADIFNFVAGLRKQRNLMVQSQEQYVFIYKALAEWHLFGYTDMDVEQLKEHYQALIDPVM</sequence>
<dbReference type="EMBL" id="KN611641">
    <property type="protein sequence ID" value="KHJ76553.1"/>
    <property type="molecule type" value="Genomic_DNA"/>
</dbReference>
<dbReference type="AlphaFoldDB" id="A0A0B1RTY5"/>
<dbReference type="Pfam" id="PF00102">
    <property type="entry name" value="Y_phosphatase"/>
    <property type="match status" value="1"/>
</dbReference>
<dbReference type="SMART" id="SM00194">
    <property type="entry name" value="PTPc"/>
    <property type="match status" value="1"/>
</dbReference>
<feature type="domain" description="Tyrosine specific protein phosphatases" evidence="3">
    <location>
        <begin position="67"/>
        <end position="138"/>
    </location>
</feature>
<dbReference type="InterPro" id="IPR000242">
    <property type="entry name" value="PTP_cat"/>
</dbReference>
<dbReference type="InterPro" id="IPR029021">
    <property type="entry name" value="Prot-tyrosine_phosphatase-like"/>
</dbReference>
<dbReference type="Proteomes" id="UP000053660">
    <property type="component" value="Unassembled WGS sequence"/>
</dbReference>
<feature type="domain" description="Tyrosine-protein phosphatase" evidence="2">
    <location>
        <begin position="44"/>
        <end position="147"/>
    </location>
</feature>
<dbReference type="SMART" id="SM00404">
    <property type="entry name" value="PTPc_motif"/>
    <property type="match status" value="1"/>
</dbReference>
<organism evidence="4 5">
    <name type="scientific">Oesophagostomum dentatum</name>
    <name type="common">Nodular worm</name>
    <dbReference type="NCBI Taxonomy" id="61180"/>
    <lineage>
        <taxon>Eukaryota</taxon>
        <taxon>Metazoa</taxon>
        <taxon>Ecdysozoa</taxon>
        <taxon>Nematoda</taxon>
        <taxon>Chromadorea</taxon>
        <taxon>Rhabditida</taxon>
        <taxon>Rhabditina</taxon>
        <taxon>Rhabditomorpha</taxon>
        <taxon>Strongyloidea</taxon>
        <taxon>Strongylidae</taxon>
        <taxon>Oesophagostomum</taxon>
    </lineage>
</organism>
<dbReference type="PANTHER" id="PTHR19134">
    <property type="entry name" value="RECEPTOR-TYPE TYROSINE-PROTEIN PHOSPHATASE"/>
    <property type="match status" value="1"/>
</dbReference>
<dbReference type="PROSITE" id="PS50055">
    <property type="entry name" value="TYR_PHOSPHATASE_PTP"/>
    <property type="match status" value="1"/>
</dbReference>
<accession>A0A0B1RTY5</accession>
<proteinExistence type="predicted"/>
<keyword evidence="5" id="KW-1185">Reference proteome</keyword>
<evidence type="ECO:0000313" key="5">
    <source>
        <dbReference type="Proteomes" id="UP000053660"/>
    </source>
</evidence>
<evidence type="ECO:0000313" key="4">
    <source>
        <dbReference type="EMBL" id="KHJ76553.1"/>
    </source>
</evidence>
<dbReference type="SUPFAM" id="SSF52799">
    <property type="entry name" value="(Phosphotyrosine protein) phosphatases II"/>
    <property type="match status" value="1"/>
</dbReference>
<protein>
    <submittedName>
        <fullName evidence="4">Protein-tyrosine phosphatase</fullName>
    </submittedName>
</protein>
<dbReference type="PROSITE" id="PS50056">
    <property type="entry name" value="TYR_PHOSPHATASE_2"/>
    <property type="match status" value="1"/>
</dbReference>
<dbReference type="InterPro" id="IPR016130">
    <property type="entry name" value="Tyr_Pase_AS"/>
</dbReference>